<keyword evidence="8" id="KW-1185">Reference proteome</keyword>
<dbReference type="GO" id="GO:0016301">
    <property type="term" value="F:kinase activity"/>
    <property type="evidence" value="ECO:0007669"/>
    <property type="project" value="UniProtKB-KW"/>
</dbReference>
<dbReference type="InterPro" id="IPR019775">
    <property type="entry name" value="WD40_repeat_CS"/>
</dbReference>
<feature type="repeat" description="WD" evidence="6">
    <location>
        <begin position="112"/>
        <end position="148"/>
    </location>
</feature>
<evidence type="ECO:0000256" key="2">
    <source>
        <dbReference type="ARBA" id="ARBA00022490"/>
    </source>
</evidence>
<dbReference type="Proteomes" id="UP000799750">
    <property type="component" value="Unassembled WGS sequence"/>
</dbReference>
<dbReference type="CDD" id="cd00200">
    <property type="entry name" value="WD40"/>
    <property type="match status" value="1"/>
</dbReference>
<dbReference type="GO" id="GO:0000398">
    <property type="term" value="P:mRNA splicing, via spliceosome"/>
    <property type="evidence" value="ECO:0007669"/>
    <property type="project" value="TreeGrafter"/>
</dbReference>
<accession>A0A6A6QYF2</accession>
<dbReference type="InterPro" id="IPR015943">
    <property type="entry name" value="WD40/YVTN_repeat-like_dom_sf"/>
</dbReference>
<dbReference type="PRINTS" id="PR00320">
    <property type="entry name" value="GPROTEINBRPT"/>
</dbReference>
<dbReference type="OrthoDB" id="1068471at2759"/>
<feature type="repeat" description="WD" evidence="6">
    <location>
        <begin position="300"/>
        <end position="328"/>
    </location>
</feature>
<dbReference type="SUPFAM" id="SSF50978">
    <property type="entry name" value="WD40 repeat-like"/>
    <property type="match status" value="1"/>
</dbReference>
<keyword evidence="2" id="KW-0963">Cytoplasm</keyword>
<dbReference type="SMART" id="SM00320">
    <property type="entry name" value="WD40"/>
    <property type="match status" value="7"/>
</dbReference>
<keyword evidence="4" id="KW-0677">Repeat</keyword>
<dbReference type="PROSITE" id="PS00678">
    <property type="entry name" value="WD_REPEATS_1"/>
    <property type="match status" value="2"/>
</dbReference>
<name>A0A6A6QYF2_9PEZI</name>
<gene>
    <name evidence="7" type="ORF">BU16DRAFT_350699</name>
</gene>
<dbReference type="AlphaFoldDB" id="A0A6A6QYF2"/>
<dbReference type="PANTHER" id="PTHR22842">
    <property type="entry name" value="WD40 REPEAT PROTEIN"/>
    <property type="match status" value="1"/>
</dbReference>
<feature type="repeat" description="WD" evidence="6">
    <location>
        <begin position="70"/>
        <end position="111"/>
    </location>
</feature>
<keyword evidence="7" id="KW-0418">Kinase</keyword>
<reference evidence="7" key="1">
    <citation type="journal article" date="2020" name="Stud. Mycol.">
        <title>101 Dothideomycetes genomes: a test case for predicting lifestyles and emergence of pathogens.</title>
        <authorList>
            <person name="Haridas S."/>
            <person name="Albert R."/>
            <person name="Binder M."/>
            <person name="Bloem J."/>
            <person name="Labutti K."/>
            <person name="Salamov A."/>
            <person name="Andreopoulos B."/>
            <person name="Baker S."/>
            <person name="Barry K."/>
            <person name="Bills G."/>
            <person name="Bluhm B."/>
            <person name="Cannon C."/>
            <person name="Castanera R."/>
            <person name="Culley D."/>
            <person name="Daum C."/>
            <person name="Ezra D."/>
            <person name="Gonzalez J."/>
            <person name="Henrissat B."/>
            <person name="Kuo A."/>
            <person name="Liang C."/>
            <person name="Lipzen A."/>
            <person name="Lutzoni F."/>
            <person name="Magnuson J."/>
            <person name="Mondo S."/>
            <person name="Nolan M."/>
            <person name="Ohm R."/>
            <person name="Pangilinan J."/>
            <person name="Park H.-J."/>
            <person name="Ramirez L."/>
            <person name="Alfaro M."/>
            <person name="Sun H."/>
            <person name="Tritt A."/>
            <person name="Yoshinaga Y."/>
            <person name="Zwiers L.-H."/>
            <person name="Turgeon B."/>
            <person name="Goodwin S."/>
            <person name="Spatafora J."/>
            <person name="Crous P."/>
            <person name="Grigoriev I."/>
        </authorList>
    </citation>
    <scope>NUCLEOTIDE SEQUENCE</scope>
    <source>
        <strain evidence="7">CBS 269.34</strain>
    </source>
</reference>
<dbReference type="InterPro" id="IPR020472">
    <property type="entry name" value="WD40_PAC1"/>
</dbReference>
<evidence type="ECO:0000313" key="8">
    <source>
        <dbReference type="Proteomes" id="UP000799750"/>
    </source>
</evidence>
<comment type="similarity">
    <text evidence="5">Belongs to the WD repeat MORG1 family.</text>
</comment>
<keyword evidence="7" id="KW-0808">Transferase</keyword>
<dbReference type="PANTHER" id="PTHR22842:SF3">
    <property type="entry name" value="WD REPEAT DOMAIN-CONTAINING PROTEIN 83"/>
    <property type="match status" value="1"/>
</dbReference>
<evidence type="ECO:0000256" key="6">
    <source>
        <dbReference type="PROSITE-ProRule" id="PRU00221"/>
    </source>
</evidence>
<sequence length="328" mass="34596">MSSPFPTRQIARLGGHNGAVHAVTYSAGSSQYILTGSTDHSIRLFNPSKAASPSSTLDPSLPTPGLIQTYDAHGYEVLDLAVSADNARLASVGGDKTVFLWDVSRAVTIKRWSGHAGKVNACAFGGAEGSVVVSGSYDGTVRLWDAKSQSYKPIMVLSEARDSVSSVAVMGAEIVAGSVDGRVRCYDIRMGQVLVDVIGAPVTSLTPTKTTDSLLVSSLDSTIRLMDKPDGKLLKAYKAPEYTNTDYRIRSALGLSDSIILSGSESGHIFIWDLLSGSVLHKLRHSPATSSPPNPKKDVVSAVAFCPTRKEWASAGGDGNVIVWGMPA</sequence>
<dbReference type="PROSITE" id="PS50082">
    <property type="entry name" value="WD_REPEATS_2"/>
    <property type="match status" value="4"/>
</dbReference>
<comment type="subcellular location">
    <subcellularLocation>
        <location evidence="1">Cytoplasm</location>
    </subcellularLocation>
</comment>
<protein>
    <submittedName>
        <fullName evidence="7">Mitogen-activated protein kinase organizer 1</fullName>
    </submittedName>
</protein>
<feature type="repeat" description="WD" evidence="6">
    <location>
        <begin position="13"/>
        <end position="46"/>
    </location>
</feature>
<proteinExistence type="inferred from homology"/>
<dbReference type="GO" id="GO:0071013">
    <property type="term" value="C:catalytic step 2 spliceosome"/>
    <property type="evidence" value="ECO:0007669"/>
    <property type="project" value="TreeGrafter"/>
</dbReference>
<evidence type="ECO:0000313" key="7">
    <source>
        <dbReference type="EMBL" id="KAF2497152.1"/>
    </source>
</evidence>
<dbReference type="InterPro" id="IPR051980">
    <property type="entry name" value="WD_repeat_MORG1"/>
</dbReference>
<keyword evidence="3 6" id="KW-0853">WD repeat</keyword>
<dbReference type="InterPro" id="IPR001680">
    <property type="entry name" value="WD40_rpt"/>
</dbReference>
<evidence type="ECO:0000256" key="1">
    <source>
        <dbReference type="ARBA" id="ARBA00004496"/>
    </source>
</evidence>
<organism evidence="7 8">
    <name type="scientific">Lophium mytilinum</name>
    <dbReference type="NCBI Taxonomy" id="390894"/>
    <lineage>
        <taxon>Eukaryota</taxon>
        <taxon>Fungi</taxon>
        <taxon>Dikarya</taxon>
        <taxon>Ascomycota</taxon>
        <taxon>Pezizomycotina</taxon>
        <taxon>Dothideomycetes</taxon>
        <taxon>Pleosporomycetidae</taxon>
        <taxon>Mytilinidiales</taxon>
        <taxon>Mytilinidiaceae</taxon>
        <taxon>Lophium</taxon>
    </lineage>
</organism>
<dbReference type="PROSITE" id="PS50294">
    <property type="entry name" value="WD_REPEATS_REGION"/>
    <property type="match status" value="4"/>
</dbReference>
<dbReference type="Gene3D" id="2.130.10.10">
    <property type="entry name" value="YVTN repeat-like/Quinoprotein amine dehydrogenase"/>
    <property type="match status" value="2"/>
</dbReference>
<dbReference type="InterPro" id="IPR036322">
    <property type="entry name" value="WD40_repeat_dom_sf"/>
</dbReference>
<dbReference type="EMBL" id="MU004187">
    <property type="protein sequence ID" value="KAF2497152.1"/>
    <property type="molecule type" value="Genomic_DNA"/>
</dbReference>
<evidence type="ECO:0000256" key="4">
    <source>
        <dbReference type="ARBA" id="ARBA00022737"/>
    </source>
</evidence>
<evidence type="ECO:0000256" key="3">
    <source>
        <dbReference type="ARBA" id="ARBA00022574"/>
    </source>
</evidence>
<evidence type="ECO:0000256" key="5">
    <source>
        <dbReference type="ARBA" id="ARBA00038145"/>
    </source>
</evidence>
<dbReference type="Pfam" id="PF00400">
    <property type="entry name" value="WD40"/>
    <property type="match status" value="4"/>
</dbReference>
<dbReference type="GO" id="GO:0005737">
    <property type="term" value="C:cytoplasm"/>
    <property type="evidence" value="ECO:0007669"/>
    <property type="project" value="UniProtKB-SubCell"/>
</dbReference>